<dbReference type="RefSeq" id="WP_092535626.1">
    <property type="nucleotide sequence ID" value="NZ_FNKQ01000002.1"/>
</dbReference>
<keyword evidence="1" id="KW-0812">Transmembrane</keyword>
<keyword evidence="1" id="KW-1133">Transmembrane helix</keyword>
<gene>
    <name evidence="2" type="ORF">DWB78_02245</name>
    <name evidence="3" type="ORF">SAMN05216278_1632</name>
</gene>
<evidence type="ECO:0000313" key="4">
    <source>
        <dbReference type="Proteomes" id="UP000199289"/>
    </source>
</evidence>
<reference evidence="4" key="2">
    <citation type="submission" date="2016-10" db="EMBL/GenBank/DDBJ databases">
        <authorList>
            <person name="Varghese N."/>
            <person name="Submissions S."/>
        </authorList>
    </citation>
    <scope>NUCLEOTIDE SEQUENCE [LARGE SCALE GENOMIC DNA]</scope>
    <source>
        <strain evidence="4">CGMCC 1.12397</strain>
    </source>
</reference>
<dbReference type="AlphaFoldDB" id="A0A1H1B4H0"/>
<evidence type="ECO:0000313" key="2">
    <source>
        <dbReference type="EMBL" id="RDI70637.1"/>
    </source>
</evidence>
<dbReference type="Proteomes" id="UP000255421">
    <property type="component" value="Unassembled WGS sequence"/>
</dbReference>
<organism evidence="3 4">
    <name type="scientific">Halopelagius longus</name>
    <dbReference type="NCBI Taxonomy" id="1236180"/>
    <lineage>
        <taxon>Archaea</taxon>
        <taxon>Methanobacteriati</taxon>
        <taxon>Methanobacteriota</taxon>
        <taxon>Stenosarchaea group</taxon>
        <taxon>Halobacteria</taxon>
        <taxon>Halobacteriales</taxon>
        <taxon>Haloferacaceae</taxon>
    </lineage>
</organism>
<reference evidence="3" key="1">
    <citation type="submission" date="2016-10" db="EMBL/GenBank/DDBJ databases">
        <authorList>
            <person name="de Groot N.N."/>
        </authorList>
    </citation>
    <scope>NUCLEOTIDE SEQUENCE [LARGE SCALE GENOMIC DNA]</scope>
    <source>
        <strain evidence="3">CGMCC 1.12397</strain>
    </source>
</reference>
<name>A0A1H1B4H0_9EURY</name>
<proteinExistence type="predicted"/>
<evidence type="ECO:0000256" key="1">
    <source>
        <dbReference type="SAM" id="Phobius"/>
    </source>
</evidence>
<keyword evidence="1" id="KW-0472">Membrane</keyword>
<dbReference type="Proteomes" id="UP000199289">
    <property type="component" value="Unassembled WGS sequence"/>
</dbReference>
<reference evidence="2 5" key="3">
    <citation type="submission" date="2018-07" db="EMBL/GenBank/DDBJ databases">
        <title>Genome sequence of extremly halophilic archaeon Halopelagius longus strain BC12-B1.</title>
        <authorList>
            <person name="Zhang X."/>
        </authorList>
    </citation>
    <scope>NUCLEOTIDE SEQUENCE [LARGE SCALE GENOMIC DNA]</scope>
    <source>
        <strain evidence="2 5">BC12-B1</strain>
    </source>
</reference>
<keyword evidence="5" id="KW-1185">Reference proteome</keyword>
<protein>
    <submittedName>
        <fullName evidence="3">Uncharacterized protein</fullName>
    </submittedName>
</protein>
<feature type="transmembrane region" description="Helical" evidence="1">
    <location>
        <begin position="12"/>
        <end position="33"/>
    </location>
</feature>
<sequence>MLKEVQFDGRELRALSGVSVVFFGFVYFFYVGLATLDNGVFLAVTVLLGVVFAYMVASVVNTLLRREE</sequence>
<dbReference type="EMBL" id="QQST01000001">
    <property type="protein sequence ID" value="RDI70637.1"/>
    <property type="molecule type" value="Genomic_DNA"/>
</dbReference>
<accession>A0A1H1B4H0</accession>
<feature type="transmembrane region" description="Helical" evidence="1">
    <location>
        <begin position="39"/>
        <end position="64"/>
    </location>
</feature>
<dbReference type="EMBL" id="FNKQ01000002">
    <property type="protein sequence ID" value="SDQ46802.1"/>
    <property type="molecule type" value="Genomic_DNA"/>
</dbReference>
<evidence type="ECO:0000313" key="5">
    <source>
        <dbReference type="Proteomes" id="UP000255421"/>
    </source>
</evidence>
<evidence type="ECO:0000313" key="3">
    <source>
        <dbReference type="EMBL" id="SDQ46802.1"/>
    </source>
</evidence>